<feature type="transmembrane region" description="Helical" evidence="1">
    <location>
        <begin position="245"/>
        <end position="264"/>
    </location>
</feature>
<accession>A0ABQ1ZP12</accession>
<dbReference type="EMBL" id="BMDD01000001">
    <property type="protein sequence ID" value="GGH70257.1"/>
    <property type="molecule type" value="Genomic_DNA"/>
</dbReference>
<keyword evidence="1" id="KW-0812">Transmembrane</keyword>
<sequence>MGVTIFYKGTLKSTEDRGALIDKVKVFCAEQGWPYEEIDEARKIGIRADPHPESESVGFVFDGKLRMDGFTKTAFAPDEIHERIVELLYAVKPHFRRLTVLDEAEMWDDYVERMNPSKKKPFVYKEIELTEQQRREAVSEVEVDLRRTWQAIDTEFWGMTEDWNDPPLFSLPVIRDKMRKDLSRGSGHILTIAELKEIAESKHGQYFELRPGRPEMTMMSLAELWASEYAVVKGARSRQSRNLRIIIFASMLSNAFFGLFGGMYDRNWHRKAFLFKDEFLDRHKDSATPLRSMIFFYSLLDVLNMELKETGKEGDGSP</sequence>
<gene>
    <name evidence="2" type="ORF">GCM10007362_06190</name>
</gene>
<dbReference type="RefSeq" id="WP_172238913.1">
    <property type="nucleotide sequence ID" value="NZ_BMDD01000001.1"/>
</dbReference>
<proteinExistence type="predicted"/>
<keyword evidence="1" id="KW-1133">Transmembrane helix</keyword>
<evidence type="ECO:0000313" key="3">
    <source>
        <dbReference type="Proteomes" id="UP000605427"/>
    </source>
</evidence>
<reference evidence="3" key="1">
    <citation type="journal article" date="2019" name="Int. J. Syst. Evol. Microbiol.">
        <title>The Global Catalogue of Microorganisms (GCM) 10K type strain sequencing project: providing services to taxonomists for standard genome sequencing and annotation.</title>
        <authorList>
            <consortium name="The Broad Institute Genomics Platform"/>
            <consortium name="The Broad Institute Genome Sequencing Center for Infectious Disease"/>
            <person name="Wu L."/>
            <person name="Ma J."/>
        </authorList>
    </citation>
    <scope>NUCLEOTIDE SEQUENCE [LARGE SCALE GENOMIC DNA]</scope>
    <source>
        <strain evidence="3">CCM 8702</strain>
    </source>
</reference>
<organism evidence="2 3">
    <name type="scientific">Saccharibacillus endophyticus</name>
    <dbReference type="NCBI Taxonomy" id="2060666"/>
    <lineage>
        <taxon>Bacteria</taxon>
        <taxon>Bacillati</taxon>
        <taxon>Bacillota</taxon>
        <taxon>Bacilli</taxon>
        <taxon>Bacillales</taxon>
        <taxon>Paenibacillaceae</taxon>
        <taxon>Saccharibacillus</taxon>
    </lineage>
</organism>
<evidence type="ECO:0000256" key="1">
    <source>
        <dbReference type="SAM" id="Phobius"/>
    </source>
</evidence>
<protein>
    <submittedName>
        <fullName evidence="2">Uncharacterized protein</fullName>
    </submittedName>
</protein>
<evidence type="ECO:0000313" key="2">
    <source>
        <dbReference type="EMBL" id="GGH70257.1"/>
    </source>
</evidence>
<comment type="caution">
    <text evidence="2">The sequence shown here is derived from an EMBL/GenBank/DDBJ whole genome shotgun (WGS) entry which is preliminary data.</text>
</comment>
<name>A0ABQ1ZP12_9BACL</name>
<keyword evidence="1" id="KW-0472">Membrane</keyword>
<keyword evidence="3" id="KW-1185">Reference proteome</keyword>
<dbReference type="Proteomes" id="UP000605427">
    <property type="component" value="Unassembled WGS sequence"/>
</dbReference>